<accession>A0A9X1ZBB6</accession>
<comment type="caution">
    <text evidence="2">The sequence shown here is derived from an EMBL/GenBank/DDBJ whole genome shotgun (WGS) entry which is preliminary data.</text>
</comment>
<gene>
    <name evidence="2" type="ORF">L2749_20675</name>
</gene>
<dbReference type="RefSeq" id="WP_188923243.1">
    <property type="nucleotide sequence ID" value="NZ_BMQI01000072.1"/>
</dbReference>
<protein>
    <submittedName>
        <fullName evidence="2">Uncharacterized protein</fullName>
    </submittedName>
</protein>
<dbReference type="AlphaFoldDB" id="A0A9X1ZBB6"/>
<sequence length="189" mass="21787">MDINIKLVSKPDRLSSATLTALLSHFQKAVEQSVFETMCDMNKRTSRTKIQKFINNNIHLDVDRVERGSFILFLVGSLSATVTLCIYEVIKSKIKSKVTEDEIKAHVEEYQKPILENLERDIKKKNRFGSLYVDEIKSKITTNDKKIMNLDLEIKLSMPDKEHTPVSTEEQIKYVAHKLTIKSMDRENG</sequence>
<name>A0A9X1ZBB6_9GAMM</name>
<dbReference type="Proteomes" id="UP001139408">
    <property type="component" value="Unassembled WGS sequence"/>
</dbReference>
<evidence type="ECO:0000313" key="3">
    <source>
        <dbReference type="Proteomes" id="UP001139408"/>
    </source>
</evidence>
<keyword evidence="1" id="KW-1133">Transmembrane helix</keyword>
<reference evidence="2" key="1">
    <citation type="submission" date="2022-01" db="EMBL/GenBank/DDBJ databases">
        <title>Whole genome-based taxonomy of the Shewanellaceae.</title>
        <authorList>
            <person name="Martin-Rodriguez A.J."/>
        </authorList>
    </citation>
    <scope>NUCLEOTIDE SEQUENCE</scope>
    <source>
        <strain evidence="2">DSM 23803</strain>
    </source>
</reference>
<keyword evidence="1" id="KW-0812">Transmembrane</keyword>
<keyword evidence="1" id="KW-0472">Membrane</keyword>
<evidence type="ECO:0000313" key="2">
    <source>
        <dbReference type="EMBL" id="MCL1107624.1"/>
    </source>
</evidence>
<evidence type="ECO:0000256" key="1">
    <source>
        <dbReference type="SAM" id="Phobius"/>
    </source>
</evidence>
<proteinExistence type="predicted"/>
<keyword evidence="3" id="KW-1185">Reference proteome</keyword>
<organism evidence="2 3">
    <name type="scientific">Shewanella algicola</name>
    <dbReference type="NCBI Taxonomy" id="640633"/>
    <lineage>
        <taxon>Bacteria</taxon>
        <taxon>Pseudomonadati</taxon>
        <taxon>Pseudomonadota</taxon>
        <taxon>Gammaproteobacteria</taxon>
        <taxon>Alteromonadales</taxon>
        <taxon>Shewanellaceae</taxon>
        <taxon>Shewanella</taxon>
    </lineage>
</organism>
<dbReference type="EMBL" id="JAKILJ010000072">
    <property type="protein sequence ID" value="MCL1107624.1"/>
    <property type="molecule type" value="Genomic_DNA"/>
</dbReference>
<feature type="transmembrane region" description="Helical" evidence="1">
    <location>
        <begin position="70"/>
        <end position="90"/>
    </location>
</feature>